<dbReference type="EMBL" id="CP133270">
    <property type="protein sequence ID" value="WVX67532.1"/>
    <property type="molecule type" value="Genomic_DNA"/>
</dbReference>
<protein>
    <submittedName>
        <fullName evidence="1">IS1 family transposase domain protein</fullName>
    </submittedName>
</protein>
<gene>
    <name evidence="1" type="ORF">Bealeia1_00741</name>
    <name evidence="2" type="ORF">Bealeia1_01745</name>
</gene>
<dbReference type="InterPro" id="IPR051354">
    <property type="entry name" value="Transposase_27_IS1"/>
</dbReference>
<reference evidence="1 3" key="2">
    <citation type="journal article" date="2024" name="Environ. Microbiol.">
        <title>Novel evolutionary insights on the interactions of the Holosporales (Alphaproteobacteria) with eukaryotic hosts from comparative genomics.</title>
        <authorList>
            <person name="Giovannini M."/>
            <person name="Petroni G."/>
            <person name="Castelli M."/>
        </authorList>
    </citation>
    <scope>NUCLEOTIDE SEQUENCE [LARGE SCALE GENOMIC DNA]</scope>
    <source>
        <strain evidence="1 3">US_Bl 15I1</strain>
    </source>
</reference>
<evidence type="ECO:0000313" key="3">
    <source>
        <dbReference type="Proteomes" id="UP001330434"/>
    </source>
</evidence>
<evidence type="ECO:0000313" key="2">
    <source>
        <dbReference type="EMBL" id="WVX67532.1"/>
    </source>
</evidence>
<keyword evidence="3" id="KW-1185">Reference proteome</keyword>
<reference evidence="1" key="1">
    <citation type="submission" date="2023-08" db="EMBL/GenBank/DDBJ databases">
        <authorList>
            <person name="Giovannini M.G."/>
            <person name="Castelli M.C."/>
            <person name="Petroni G.P."/>
        </authorList>
    </citation>
    <scope>NUCLEOTIDE SEQUENCE</scope>
    <source>
        <strain evidence="1">US_Bl 15I1</strain>
    </source>
</reference>
<evidence type="ECO:0000313" key="1">
    <source>
        <dbReference type="EMBL" id="WVX66562.1"/>
    </source>
</evidence>
<sequence length="120" mass="13799">MVACKRCGGNNSVKNGFVRRHQRYKCRECLLNFVEGDQRKKPQTAVKKALCVILYSLGKASFSMLGKILGHSPSLMYRWIVEAMDQVREPIISEGIQEMEFDEMWHFLGSKKQNLDPQSC</sequence>
<dbReference type="Proteomes" id="UP001330434">
    <property type="component" value="Chromosome"/>
</dbReference>
<proteinExistence type="predicted"/>
<name>A0ABZ2C2U7_9PROT</name>
<accession>A0ABZ2C2U7</accession>
<dbReference type="PANTHER" id="PTHR33293:SF1">
    <property type="entry name" value="INSERTION ELEMENT IS1 1 PROTEIN INSB-RELATED"/>
    <property type="match status" value="1"/>
</dbReference>
<dbReference type="EMBL" id="CP133270">
    <property type="protein sequence ID" value="WVX66562.1"/>
    <property type="molecule type" value="Genomic_DNA"/>
</dbReference>
<organism evidence="1 3">
    <name type="scientific">Candidatus Bealeia paramacronuclearis</name>
    <dbReference type="NCBI Taxonomy" id="1921001"/>
    <lineage>
        <taxon>Bacteria</taxon>
        <taxon>Pseudomonadati</taxon>
        <taxon>Pseudomonadota</taxon>
        <taxon>Alphaproteobacteria</taxon>
        <taxon>Holosporales</taxon>
        <taxon>Holosporaceae</taxon>
        <taxon>Candidatus Bealeia</taxon>
    </lineage>
</organism>
<dbReference type="PANTHER" id="PTHR33293">
    <property type="entry name" value="INSERTION ELEMENT IS1 1 PROTEIN INSB-RELATED"/>
    <property type="match status" value="1"/>
</dbReference>